<evidence type="ECO:0000256" key="1">
    <source>
        <dbReference type="SAM" id="SignalP"/>
    </source>
</evidence>
<dbReference type="AlphaFoldDB" id="A0A061QUZ2"/>
<gene>
    <name evidence="2" type="ORF">TSPGSL018_23783</name>
</gene>
<dbReference type="EMBL" id="GBEZ01024739">
    <property type="protein sequence ID" value="JAC62280.1"/>
    <property type="molecule type" value="Transcribed_RNA"/>
</dbReference>
<evidence type="ECO:0008006" key="3">
    <source>
        <dbReference type="Google" id="ProtNLM"/>
    </source>
</evidence>
<organism evidence="2">
    <name type="scientific">Tetraselmis sp. GSL018</name>
    <dbReference type="NCBI Taxonomy" id="582737"/>
    <lineage>
        <taxon>Eukaryota</taxon>
        <taxon>Viridiplantae</taxon>
        <taxon>Chlorophyta</taxon>
        <taxon>core chlorophytes</taxon>
        <taxon>Chlorodendrophyceae</taxon>
        <taxon>Chlorodendrales</taxon>
        <taxon>Chlorodendraceae</taxon>
        <taxon>Tetraselmis</taxon>
    </lineage>
</organism>
<dbReference type="PROSITE" id="PS51257">
    <property type="entry name" value="PROKAR_LIPOPROTEIN"/>
    <property type="match status" value="1"/>
</dbReference>
<sequence length="290" mass="31175">MLRGSFFICLALLLSSCSAYDLNNVAHEALRDIDLKRLRDVAWSKPVSGLRVDPLAQDVSGASCCNCTKESSDWVMDHVIEYLEKKCEETECPKLKELCEKAREHPKVAYGFLFAAVRPVALGYAYCSGKGACGEEADSAYESENGALASSMEQLTSMVSNIDSEGVMVTSSGDINEVLAGTGPGAGKSCLHCIRGVAKGTIWHVVGQIKKICYTTEKPAIQKMCEVAKAHPQEAFGFLLYKVRPAEFAAGYCFGKGVCHKHDSEMSADAGAFLDMADSSVSFGSGTAIY</sequence>
<keyword evidence="1" id="KW-0732">Signal</keyword>
<protein>
    <recommendedName>
        <fullName evidence="3">Saposin B-type domain-containing protein</fullName>
    </recommendedName>
</protein>
<feature type="signal peptide" evidence="1">
    <location>
        <begin position="1"/>
        <end position="19"/>
    </location>
</feature>
<feature type="chain" id="PRO_5030002129" description="Saposin B-type domain-containing protein" evidence="1">
    <location>
        <begin position="20"/>
        <end position="290"/>
    </location>
</feature>
<reference evidence="2" key="1">
    <citation type="submission" date="2014-05" db="EMBL/GenBank/DDBJ databases">
        <title>The transcriptome of the halophilic microalga Tetraselmis sp. GSL018 isolated from the Great Salt Lake, Utah.</title>
        <authorList>
            <person name="Jinkerson R.E."/>
            <person name="D'Adamo S."/>
            <person name="Posewitz M.C."/>
        </authorList>
    </citation>
    <scope>NUCLEOTIDE SEQUENCE</scope>
    <source>
        <strain evidence="2">GSL018</strain>
    </source>
</reference>
<accession>A0A061QUZ2</accession>
<name>A0A061QUZ2_9CHLO</name>
<proteinExistence type="predicted"/>
<evidence type="ECO:0000313" key="2">
    <source>
        <dbReference type="EMBL" id="JAC62280.1"/>
    </source>
</evidence>